<accession>A0A164T831</accession>
<proteinExistence type="predicted"/>
<feature type="region of interest" description="Disordered" evidence="1">
    <location>
        <begin position="1"/>
        <end position="69"/>
    </location>
</feature>
<reference evidence="2" key="1">
    <citation type="journal article" date="2016" name="Nat. Genet.">
        <title>A high-quality carrot genome assembly provides new insights into carotenoid accumulation and asterid genome evolution.</title>
        <authorList>
            <person name="Iorizzo M."/>
            <person name="Ellison S."/>
            <person name="Senalik D."/>
            <person name="Zeng P."/>
            <person name="Satapoomin P."/>
            <person name="Huang J."/>
            <person name="Bowman M."/>
            <person name="Iovene M."/>
            <person name="Sanseverino W."/>
            <person name="Cavagnaro P."/>
            <person name="Yildiz M."/>
            <person name="Macko-Podgorni A."/>
            <person name="Moranska E."/>
            <person name="Grzebelus E."/>
            <person name="Grzebelus D."/>
            <person name="Ashrafi H."/>
            <person name="Zheng Z."/>
            <person name="Cheng S."/>
            <person name="Spooner D."/>
            <person name="Van Deynze A."/>
            <person name="Simon P."/>
        </authorList>
    </citation>
    <scope>NUCLEOTIDE SEQUENCE</scope>
    <source>
        <tissue evidence="2">Leaf</tissue>
    </source>
</reference>
<dbReference type="Proteomes" id="UP000077755">
    <property type="component" value="Chromosome 7"/>
</dbReference>
<protein>
    <submittedName>
        <fullName evidence="2">Uncharacterized protein</fullName>
    </submittedName>
</protein>
<sequence length="69" mass="7370">MAVGEQEQGDTAATEGGQQQESRTEFAGHEEDVGIGEEQDFGMGEDIGGHEETARTATKLMDQADDLQV</sequence>
<dbReference type="Gramene" id="KZM87181">
    <property type="protein sequence ID" value="KZM87181"/>
    <property type="gene ID" value="DCAR_024315"/>
</dbReference>
<dbReference type="AlphaFoldDB" id="A0A164T831"/>
<dbReference type="EMBL" id="CP093349">
    <property type="protein sequence ID" value="WOH08657.1"/>
    <property type="molecule type" value="Genomic_DNA"/>
</dbReference>
<evidence type="ECO:0000256" key="1">
    <source>
        <dbReference type="SAM" id="MobiDB-lite"/>
    </source>
</evidence>
<evidence type="ECO:0000313" key="3">
    <source>
        <dbReference type="Proteomes" id="UP000077755"/>
    </source>
</evidence>
<organism evidence="2 3">
    <name type="scientific">Daucus carota subsp. sativus</name>
    <name type="common">Carrot</name>
    <dbReference type="NCBI Taxonomy" id="79200"/>
    <lineage>
        <taxon>Eukaryota</taxon>
        <taxon>Viridiplantae</taxon>
        <taxon>Streptophyta</taxon>
        <taxon>Embryophyta</taxon>
        <taxon>Tracheophyta</taxon>
        <taxon>Spermatophyta</taxon>
        <taxon>Magnoliopsida</taxon>
        <taxon>eudicotyledons</taxon>
        <taxon>Gunneridae</taxon>
        <taxon>Pentapetalae</taxon>
        <taxon>asterids</taxon>
        <taxon>campanulids</taxon>
        <taxon>Apiales</taxon>
        <taxon>Apiaceae</taxon>
        <taxon>Apioideae</taxon>
        <taxon>Scandiceae</taxon>
        <taxon>Daucinae</taxon>
        <taxon>Daucus</taxon>
        <taxon>Daucus sect. Daucus</taxon>
    </lineage>
</organism>
<evidence type="ECO:0000313" key="2">
    <source>
        <dbReference type="EMBL" id="WOH08657.1"/>
    </source>
</evidence>
<name>A0A164T831_DAUCS</name>
<keyword evidence="3" id="KW-1185">Reference proteome</keyword>
<feature type="compositionally biased region" description="Basic and acidic residues" evidence="1">
    <location>
        <begin position="22"/>
        <end position="32"/>
    </location>
</feature>
<reference evidence="2" key="2">
    <citation type="submission" date="2022-03" db="EMBL/GenBank/DDBJ databases">
        <title>Draft title - Genomic analysis of global carrot germplasm unveils the trajectory of domestication and the origin of high carotenoid orange carrot.</title>
        <authorList>
            <person name="Iorizzo M."/>
            <person name="Ellison S."/>
            <person name="Senalik D."/>
            <person name="Macko-Podgorni A."/>
            <person name="Grzebelus D."/>
            <person name="Bostan H."/>
            <person name="Rolling W."/>
            <person name="Curaba J."/>
            <person name="Simon P."/>
        </authorList>
    </citation>
    <scope>NUCLEOTIDE SEQUENCE</scope>
    <source>
        <tissue evidence="2">Leaf</tissue>
    </source>
</reference>
<gene>
    <name evidence="2" type="ORF">DCAR_0728101</name>
</gene>